<protein>
    <submittedName>
        <fullName evidence="2">Uncharacterized protein</fullName>
    </submittedName>
</protein>
<feature type="region of interest" description="Disordered" evidence="1">
    <location>
        <begin position="267"/>
        <end position="291"/>
    </location>
</feature>
<dbReference type="CDD" id="cd00065">
    <property type="entry name" value="FYVE_like_SF"/>
    <property type="match status" value="1"/>
</dbReference>
<proteinExistence type="predicted"/>
<feature type="compositionally biased region" description="Basic and acidic residues" evidence="1">
    <location>
        <begin position="98"/>
        <end position="109"/>
    </location>
</feature>
<evidence type="ECO:0000313" key="3">
    <source>
        <dbReference type="Proteomes" id="UP001159427"/>
    </source>
</evidence>
<feature type="compositionally biased region" description="Polar residues" evidence="1">
    <location>
        <begin position="423"/>
        <end position="433"/>
    </location>
</feature>
<gene>
    <name evidence="2" type="ORF">PEVE_00026604</name>
</gene>
<name>A0ABN8MCP9_9CNID</name>
<feature type="compositionally biased region" description="Polar residues" evidence="1">
    <location>
        <begin position="70"/>
        <end position="86"/>
    </location>
</feature>
<dbReference type="Proteomes" id="UP001159427">
    <property type="component" value="Unassembled WGS sequence"/>
</dbReference>
<evidence type="ECO:0000313" key="2">
    <source>
        <dbReference type="EMBL" id="CAH3025605.1"/>
    </source>
</evidence>
<feature type="compositionally biased region" description="Acidic residues" evidence="1">
    <location>
        <begin position="110"/>
        <end position="133"/>
    </location>
</feature>
<organism evidence="2 3">
    <name type="scientific">Porites evermanni</name>
    <dbReference type="NCBI Taxonomy" id="104178"/>
    <lineage>
        <taxon>Eukaryota</taxon>
        <taxon>Metazoa</taxon>
        <taxon>Cnidaria</taxon>
        <taxon>Anthozoa</taxon>
        <taxon>Hexacorallia</taxon>
        <taxon>Scleractinia</taxon>
        <taxon>Fungiina</taxon>
        <taxon>Poritidae</taxon>
        <taxon>Porites</taxon>
    </lineage>
</organism>
<accession>A0ABN8MCP9</accession>
<dbReference type="EMBL" id="CALNXI010000361">
    <property type="protein sequence ID" value="CAH3025605.1"/>
    <property type="molecule type" value="Genomic_DNA"/>
</dbReference>
<keyword evidence="3" id="KW-1185">Reference proteome</keyword>
<evidence type="ECO:0000256" key="1">
    <source>
        <dbReference type="SAM" id="MobiDB-lite"/>
    </source>
</evidence>
<sequence length="451" mass="50262">MAAWRKKFTVVLDEDMCYSCFATTKYSCIKCGHSVCNRCSVFKDDEGTPGWVAGKSVGYCISCEKEEGASTNNGQEEKANSGQGMKTKSGLGETRSSGQREKTSTHQEPEDMSYESDGEEDENGDEHGDWEDSVSEKTDKKAKKAGRKAKWSQSLLDDTIDIIISSDYFKKKLIFTNVKTQKNGQIYAEVLAELKKRCKSRNENVSFTVPQLRSKFKKLVAECKRVALTTKTSTGVKRFQDDKGYSNWFNQLFEVIKTRDSCRPELAVEPSASREEVTQSTEDEGNSEASQDCVGKHFVPVKSAPTKKLKKEDPLVEAIHLMRSAIENDPTKQLIQFLKSDIEKSREHEVKLFQLLLTHSNPNPQTQYGLASHHQGGYVSPSGINQGLSMPASNFAPQSDYTLWEGNHRSFQPISVPPMAPSPSLSTDSSNPRGSPISLREGNASPFYHSM</sequence>
<reference evidence="2 3" key="1">
    <citation type="submission" date="2022-05" db="EMBL/GenBank/DDBJ databases">
        <authorList>
            <consortium name="Genoscope - CEA"/>
            <person name="William W."/>
        </authorList>
    </citation>
    <scope>NUCLEOTIDE SEQUENCE [LARGE SCALE GENOMIC DNA]</scope>
</reference>
<feature type="region of interest" description="Disordered" evidence="1">
    <location>
        <begin position="412"/>
        <end position="451"/>
    </location>
</feature>
<feature type="region of interest" description="Disordered" evidence="1">
    <location>
        <begin position="70"/>
        <end position="148"/>
    </location>
</feature>
<comment type="caution">
    <text evidence="2">The sequence shown here is derived from an EMBL/GenBank/DDBJ whole genome shotgun (WGS) entry which is preliminary data.</text>
</comment>